<gene>
    <name evidence="2" type="ORF">DFH08DRAFT_983461</name>
</gene>
<sequence length="270" mass="30139">MRFSTLRSGDWFVKEKGSLTTEKNESFVTGLGVEGASMLLLGSQNQKDTKGLKNTRPRAPVDEEHMGPTEVHCNNVTTHIAISVCKVKGTVGGTTDELQIGDAGCEIDSGYFHEPRTELVAFDEFGSTHILFPGSVQGPANGHGIGLGRYIRPRFRSVEYPFYYANELFPREVLEIFVVRSTVNEAALDQFHDQRIPDSVCECDAVKNLLVWRYLCREQSRPAKTGENRPQLCKCFLLAEEIEVDGYDGSHVADNISQSNLREVPRLKIL</sequence>
<comment type="caution">
    <text evidence="2">The sequence shown here is derived from an EMBL/GenBank/DDBJ whole genome shotgun (WGS) entry which is preliminary data.</text>
</comment>
<evidence type="ECO:0000313" key="3">
    <source>
        <dbReference type="Proteomes" id="UP001218218"/>
    </source>
</evidence>
<dbReference type="Proteomes" id="UP001218218">
    <property type="component" value="Unassembled WGS sequence"/>
</dbReference>
<evidence type="ECO:0000313" key="2">
    <source>
        <dbReference type="EMBL" id="KAJ7368899.1"/>
    </source>
</evidence>
<organism evidence="2 3">
    <name type="scientific">Mycena albidolilacea</name>
    <dbReference type="NCBI Taxonomy" id="1033008"/>
    <lineage>
        <taxon>Eukaryota</taxon>
        <taxon>Fungi</taxon>
        <taxon>Dikarya</taxon>
        <taxon>Basidiomycota</taxon>
        <taxon>Agaricomycotina</taxon>
        <taxon>Agaricomycetes</taxon>
        <taxon>Agaricomycetidae</taxon>
        <taxon>Agaricales</taxon>
        <taxon>Marasmiineae</taxon>
        <taxon>Mycenaceae</taxon>
        <taxon>Mycena</taxon>
    </lineage>
</organism>
<keyword evidence="3" id="KW-1185">Reference proteome</keyword>
<feature type="region of interest" description="Disordered" evidence="1">
    <location>
        <begin position="44"/>
        <end position="68"/>
    </location>
</feature>
<dbReference type="AlphaFoldDB" id="A0AAD7AVR4"/>
<protein>
    <submittedName>
        <fullName evidence="2">Uncharacterized protein</fullName>
    </submittedName>
</protein>
<evidence type="ECO:0000256" key="1">
    <source>
        <dbReference type="SAM" id="MobiDB-lite"/>
    </source>
</evidence>
<name>A0AAD7AVR4_9AGAR</name>
<proteinExistence type="predicted"/>
<dbReference type="EMBL" id="JARIHO010000001">
    <property type="protein sequence ID" value="KAJ7368899.1"/>
    <property type="molecule type" value="Genomic_DNA"/>
</dbReference>
<reference evidence="2" key="1">
    <citation type="submission" date="2023-03" db="EMBL/GenBank/DDBJ databases">
        <title>Massive genome expansion in bonnet fungi (Mycena s.s.) driven by repeated elements and novel gene families across ecological guilds.</title>
        <authorList>
            <consortium name="Lawrence Berkeley National Laboratory"/>
            <person name="Harder C.B."/>
            <person name="Miyauchi S."/>
            <person name="Viragh M."/>
            <person name="Kuo A."/>
            <person name="Thoen E."/>
            <person name="Andreopoulos B."/>
            <person name="Lu D."/>
            <person name="Skrede I."/>
            <person name="Drula E."/>
            <person name="Henrissat B."/>
            <person name="Morin E."/>
            <person name="Kohler A."/>
            <person name="Barry K."/>
            <person name="LaButti K."/>
            <person name="Morin E."/>
            <person name="Salamov A."/>
            <person name="Lipzen A."/>
            <person name="Mereny Z."/>
            <person name="Hegedus B."/>
            <person name="Baldrian P."/>
            <person name="Stursova M."/>
            <person name="Weitz H."/>
            <person name="Taylor A."/>
            <person name="Grigoriev I.V."/>
            <person name="Nagy L.G."/>
            <person name="Martin F."/>
            <person name="Kauserud H."/>
        </authorList>
    </citation>
    <scope>NUCLEOTIDE SEQUENCE</scope>
    <source>
        <strain evidence="2">CBHHK002</strain>
    </source>
</reference>
<accession>A0AAD7AVR4</accession>